<sequence>MSNTPNRASNGSAGKPRKKEVTLDLTTARQMLPLVRGIVTDVQNARRAINRLVPEQERLERQRRDLVWQERQRRYQVIDEIAAAEKAWTTAVSELNNLGITLVDDEAGEVDFPTKVNGRTAAFSWLLGEEALRHWHYSDEESRRPIPADWDKAGAVTTTRYRGSQP</sequence>
<dbReference type="KEGG" id="gms:SOIL9_76510"/>
<reference evidence="2 3" key="1">
    <citation type="submission" date="2019-05" db="EMBL/GenBank/DDBJ databases">
        <authorList>
            <consortium name="Science for Life Laboratories"/>
        </authorList>
    </citation>
    <scope>NUCLEOTIDE SEQUENCE [LARGE SCALE GENOMIC DNA]</scope>
    <source>
        <strain evidence="2">Soil9</strain>
    </source>
</reference>
<protein>
    <recommendedName>
        <fullName evidence="4">DUF2203 domain-containing protein</fullName>
    </recommendedName>
</protein>
<dbReference type="Pfam" id="PF09969">
    <property type="entry name" value="DUF2203"/>
    <property type="match status" value="1"/>
</dbReference>
<organism evidence="2 3">
    <name type="scientific">Gemmata massiliana</name>
    <dbReference type="NCBI Taxonomy" id="1210884"/>
    <lineage>
        <taxon>Bacteria</taxon>
        <taxon>Pseudomonadati</taxon>
        <taxon>Planctomycetota</taxon>
        <taxon>Planctomycetia</taxon>
        <taxon>Gemmatales</taxon>
        <taxon>Gemmataceae</taxon>
        <taxon>Gemmata</taxon>
    </lineage>
</organism>
<dbReference type="AlphaFoldDB" id="A0A6P2DIU3"/>
<feature type="compositionally biased region" description="Polar residues" evidence="1">
    <location>
        <begin position="1"/>
        <end position="12"/>
    </location>
</feature>
<keyword evidence="3" id="KW-1185">Reference proteome</keyword>
<dbReference type="Proteomes" id="UP000464178">
    <property type="component" value="Chromosome"/>
</dbReference>
<feature type="region of interest" description="Disordered" evidence="1">
    <location>
        <begin position="1"/>
        <end position="20"/>
    </location>
</feature>
<proteinExistence type="predicted"/>
<feature type="compositionally biased region" description="Polar residues" evidence="1">
    <location>
        <begin position="156"/>
        <end position="166"/>
    </location>
</feature>
<evidence type="ECO:0000313" key="2">
    <source>
        <dbReference type="EMBL" id="VTS02034.1"/>
    </source>
</evidence>
<gene>
    <name evidence="2" type="ORF">SOIL9_76510</name>
</gene>
<dbReference type="RefSeq" id="WP_162672627.1">
    <property type="nucleotide sequence ID" value="NZ_LR593886.1"/>
</dbReference>
<accession>A0A6P2DIU3</accession>
<feature type="region of interest" description="Disordered" evidence="1">
    <location>
        <begin position="142"/>
        <end position="166"/>
    </location>
</feature>
<evidence type="ECO:0000256" key="1">
    <source>
        <dbReference type="SAM" id="MobiDB-lite"/>
    </source>
</evidence>
<name>A0A6P2DIU3_9BACT</name>
<dbReference type="InterPro" id="IPR018699">
    <property type="entry name" value="DUF2203"/>
</dbReference>
<feature type="compositionally biased region" description="Basic and acidic residues" evidence="1">
    <location>
        <begin position="142"/>
        <end position="152"/>
    </location>
</feature>
<dbReference type="EMBL" id="LR593886">
    <property type="protein sequence ID" value="VTS02034.1"/>
    <property type="molecule type" value="Genomic_DNA"/>
</dbReference>
<evidence type="ECO:0008006" key="4">
    <source>
        <dbReference type="Google" id="ProtNLM"/>
    </source>
</evidence>
<evidence type="ECO:0000313" key="3">
    <source>
        <dbReference type="Proteomes" id="UP000464178"/>
    </source>
</evidence>